<dbReference type="InterPro" id="IPR026968">
    <property type="entry name" value="PcaD/CatD"/>
</dbReference>
<dbReference type="InterPro" id="IPR050266">
    <property type="entry name" value="AB_hydrolase_sf"/>
</dbReference>
<gene>
    <name evidence="2" type="ORF">SAMN02745157_4418</name>
</gene>
<dbReference type="EMBL" id="FQUP01000005">
    <property type="protein sequence ID" value="SHG53154.1"/>
    <property type="molecule type" value="Genomic_DNA"/>
</dbReference>
<dbReference type="STRING" id="1122133.SAMN02745157_4418"/>
<dbReference type="InterPro" id="IPR029058">
    <property type="entry name" value="AB_hydrolase_fold"/>
</dbReference>
<evidence type="ECO:0000313" key="2">
    <source>
        <dbReference type="EMBL" id="SHG53154.1"/>
    </source>
</evidence>
<evidence type="ECO:0000259" key="1">
    <source>
        <dbReference type="Pfam" id="PF00561"/>
    </source>
</evidence>
<keyword evidence="3" id="KW-1185">Reference proteome</keyword>
<accession>A0A1M5KJW8</accession>
<dbReference type="PRINTS" id="PR00111">
    <property type="entry name" value="ABHYDROLASE"/>
</dbReference>
<dbReference type="InterPro" id="IPR000073">
    <property type="entry name" value="AB_hydrolase_1"/>
</dbReference>
<sequence length="264" mass="28536">MAFSLLNHQVIHWTETGRVGGPAILFVNSLGTDFRIWDEVVARLGQRWRMVLHDKRGHGLSDAPAGLYSIDDHTNDLLALADHLKLDRFALVGLSIGGLIAQNLALRAPERLAALVLADTACRIGTTESWNARIDAVRHGGLEPIADAVMERWFTPAFRETNPVQLAGWRNLLLRTPPKGYVGSCAAIRDADLTERIGAIAVPTLVAAGDQDLSTPPDLVRATADRIAGARFETIASCGHIPPVEQPAALAALIARHLEENGHV</sequence>
<proteinExistence type="predicted"/>
<dbReference type="RefSeq" id="WP_073057517.1">
    <property type="nucleotide sequence ID" value="NZ_FQUP01000005.1"/>
</dbReference>
<dbReference type="GO" id="GO:0047570">
    <property type="term" value="F:3-oxoadipate enol-lactonase activity"/>
    <property type="evidence" value="ECO:0007669"/>
    <property type="project" value="InterPro"/>
</dbReference>
<dbReference type="NCBIfam" id="TIGR02427">
    <property type="entry name" value="protocat_pcaD"/>
    <property type="match status" value="1"/>
</dbReference>
<evidence type="ECO:0000313" key="3">
    <source>
        <dbReference type="Proteomes" id="UP000184485"/>
    </source>
</evidence>
<dbReference type="Gene3D" id="3.40.50.1820">
    <property type="entry name" value="alpha/beta hydrolase"/>
    <property type="match status" value="1"/>
</dbReference>
<dbReference type="SUPFAM" id="SSF53474">
    <property type="entry name" value="alpha/beta-Hydrolases"/>
    <property type="match status" value="1"/>
</dbReference>
<dbReference type="AlphaFoldDB" id="A0A1M5KJW8"/>
<dbReference type="OrthoDB" id="9793083at2"/>
<protein>
    <submittedName>
        <fullName evidence="2">3-oxoadipate enol-lactonase</fullName>
    </submittedName>
</protein>
<feature type="domain" description="AB hydrolase-1" evidence="1">
    <location>
        <begin position="22"/>
        <end position="131"/>
    </location>
</feature>
<name>A0A1M5KJW8_9HYPH</name>
<dbReference type="GO" id="GO:0042952">
    <property type="term" value="P:beta-ketoadipate pathway"/>
    <property type="evidence" value="ECO:0007669"/>
    <property type="project" value="InterPro"/>
</dbReference>
<dbReference type="Pfam" id="PF00561">
    <property type="entry name" value="Abhydrolase_1"/>
    <property type="match status" value="1"/>
</dbReference>
<organism evidence="2 3">
    <name type="scientific">Kaistia soli DSM 19436</name>
    <dbReference type="NCBI Taxonomy" id="1122133"/>
    <lineage>
        <taxon>Bacteria</taxon>
        <taxon>Pseudomonadati</taxon>
        <taxon>Pseudomonadota</taxon>
        <taxon>Alphaproteobacteria</taxon>
        <taxon>Hyphomicrobiales</taxon>
        <taxon>Kaistiaceae</taxon>
        <taxon>Kaistia</taxon>
    </lineage>
</organism>
<reference evidence="2 3" key="1">
    <citation type="submission" date="2016-11" db="EMBL/GenBank/DDBJ databases">
        <authorList>
            <person name="Jaros S."/>
            <person name="Januszkiewicz K."/>
            <person name="Wedrychowicz H."/>
        </authorList>
    </citation>
    <scope>NUCLEOTIDE SEQUENCE [LARGE SCALE GENOMIC DNA]</scope>
    <source>
        <strain evidence="2 3">DSM 19436</strain>
    </source>
</reference>
<dbReference type="PANTHER" id="PTHR43798">
    <property type="entry name" value="MONOACYLGLYCEROL LIPASE"/>
    <property type="match status" value="1"/>
</dbReference>
<dbReference type="Proteomes" id="UP000184485">
    <property type="component" value="Unassembled WGS sequence"/>
</dbReference>